<dbReference type="Proteomes" id="UP000712080">
    <property type="component" value="Unassembled WGS sequence"/>
</dbReference>
<dbReference type="AlphaFoldDB" id="A0A972FQK3"/>
<evidence type="ECO:0000313" key="4">
    <source>
        <dbReference type="EMBL" id="NMH26648.1"/>
    </source>
</evidence>
<accession>A0A972FQK3</accession>
<dbReference type="GO" id="GO:0005829">
    <property type="term" value="C:cytosol"/>
    <property type="evidence" value="ECO:0007669"/>
    <property type="project" value="TreeGrafter"/>
</dbReference>
<keyword evidence="2" id="KW-0503">Monooxygenase</keyword>
<keyword evidence="5" id="KW-1185">Reference proteome</keyword>
<dbReference type="EMBL" id="JAAMPU010000094">
    <property type="protein sequence ID" value="NMH26648.1"/>
    <property type="molecule type" value="Genomic_DNA"/>
</dbReference>
<dbReference type="PANTHER" id="PTHR30137">
    <property type="entry name" value="LUCIFERASE-LIKE MONOOXYGENASE"/>
    <property type="match status" value="1"/>
</dbReference>
<dbReference type="InterPro" id="IPR050766">
    <property type="entry name" value="Bact_Lucif_Oxidored"/>
</dbReference>
<evidence type="ECO:0000313" key="5">
    <source>
        <dbReference type="Proteomes" id="UP000712080"/>
    </source>
</evidence>
<dbReference type="PANTHER" id="PTHR30137:SF8">
    <property type="entry name" value="BLR5498 PROTEIN"/>
    <property type="match status" value="1"/>
</dbReference>
<comment type="caution">
    <text evidence="4">The sequence shown here is derived from an EMBL/GenBank/DDBJ whole genome shotgun (WGS) entry which is preliminary data.</text>
</comment>
<sequence length="340" mass="37496">MEIGIGLFGDLGLDASGKPESAHEKIRRLVEIIRLADETGLDVAGLGEHHREDYAVSVPEMVLAGAATVTQSIKLMSTVTVLSSSDPIRIYQNFSTLDALSNGRAEIGVGRGSFTESFPLFGYNLSDYETLFEENLELLLKINREKTVDWSGKLHPPLQNQSVFPRPDDGRELPVWIAVGGTPQSVQRAAVLGLPLVVAIIGGMPEQFKPLMDYYRKSYIAFGHTAPMQLGIHSHTFVQEDPKLIAAYFDNYASQMNRIGRDRGWSPYSREQYEGGRSADGALFIGNPEEVAEKIIRMKELFGLTRFIAHIDVGAPNHNQLMKTVELLGTKVAPLVRSAI</sequence>
<dbReference type="InterPro" id="IPR011251">
    <property type="entry name" value="Luciferase-like_dom"/>
</dbReference>
<dbReference type="Pfam" id="PF00296">
    <property type="entry name" value="Bac_luciferase"/>
    <property type="match status" value="1"/>
</dbReference>
<dbReference type="InterPro" id="IPR036661">
    <property type="entry name" value="Luciferase-like_sf"/>
</dbReference>
<dbReference type="NCBIfam" id="TIGR03858">
    <property type="entry name" value="LLM_2I7G"/>
    <property type="match status" value="1"/>
</dbReference>
<dbReference type="GO" id="GO:0016705">
    <property type="term" value="F:oxidoreductase activity, acting on paired donors, with incorporation or reduction of molecular oxygen"/>
    <property type="evidence" value="ECO:0007669"/>
    <property type="project" value="InterPro"/>
</dbReference>
<gene>
    <name evidence="4" type="ORF">G6047_01265</name>
</gene>
<keyword evidence="1" id="KW-0560">Oxidoreductase</keyword>
<dbReference type="InterPro" id="IPR022290">
    <property type="entry name" value="LLM_Atu2307-like"/>
</dbReference>
<feature type="domain" description="Luciferase-like" evidence="3">
    <location>
        <begin position="7"/>
        <end position="301"/>
    </location>
</feature>
<dbReference type="SUPFAM" id="SSF51679">
    <property type="entry name" value="Bacterial luciferase-like"/>
    <property type="match status" value="1"/>
</dbReference>
<reference evidence="4" key="1">
    <citation type="submission" date="2020-02" db="EMBL/GenBank/DDBJ databases">
        <title>Flavobacterium sp. genome.</title>
        <authorList>
            <person name="Jung H.S."/>
            <person name="Baek J.H."/>
            <person name="Jeon C.O."/>
        </authorList>
    </citation>
    <scope>NUCLEOTIDE SEQUENCE</scope>
    <source>
        <strain evidence="4">SE-s28</strain>
    </source>
</reference>
<dbReference type="RefSeq" id="WP_169525641.1">
    <property type="nucleotide sequence ID" value="NZ_JAAMPU010000094.1"/>
</dbReference>
<proteinExistence type="predicted"/>
<dbReference type="GO" id="GO:0004497">
    <property type="term" value="F:monooxygenase activity"/>
    <property type="evidence" value="ECO:0007669"/>
    <property type="project" value="UniProtKB-KW"/>
</dbReference>
<protein>
    <submittedName>
        <fullName evidence="4">LLM class flavin-dependent oxidoreductase</fullName>
    </submittedName>
</protein>
<organism evidence="4 5">
    <name type="scientific">Flavobacterium silvaticum</name>
    <dbReference type="NCBI Taxonomy" id="1852020"/>
    <lineage>
        <taxon>Bacteria</taxon>
        <taxon>Pseudomonadati</taxon>
        <taxon>Bacteroidota</taxon>
        <taxon>Flavobacteriia</taxon>
        <taxon>Flavobacteriales</taxon>
        <taxon>Flavobacteriaceae</taxon>
        <taxon>Flavobacterium</taxon>
    </lineage>
</organism>
<evidence type="ECO:0000259" key="3">
    <source>
        <dbReference type="Pfam" id="PF00296"/>
    </source>
</evidence>
<evidence type="ECO:0000256" key="1">
    <source>
        <dbReference type="ARBA" id="ARBA00023002"/>
    </source>
</evidence>
<dbReference type="Gene3D" id="3.20.20.30">
    <property type="entry name" value="Luciferase-like domain"/>
    <property type="match status" value="1"/>
</dbReference>
<evidence type="ECO:0000256" key="2">
    <source>
        <dbReference type="ARBA" id="ARBA00023033"/>
    </source>
</evidence>
<name>A0A972FQK3_9FLAO</name>